<protein>
    <submittedName>
        <fullName evidence="1">Uncharacterized protein</fullName>
    </submittedName>
</protein>
<evidence type="ECO:0000313" key="2">
    <source>
        <dbReference type="Proteomes" id="UP001223176"/>
    </source>
</evidence>
<evidence type="ECO:0000313" key="1">
    <source>
        <dbReference type="EMBL" id="WHS68372.1"/>
    </source>
</evidence>
<organism evidence="1 2">
    <name type="scientific">phage PKM.Lu.22.1</name>
    <dbReference type="NCBI Taxonomy" id="3049197"/>
    <lineage>
        <taxon>Viruses</taxon>
        <taxon>Duplodnaviria</taxon>
        <taxon>Heunggongvirae</taxon>
        <taxon>Uroviricota</taxon>
        <taxon>Caudoviricetes</taxon>
        <taxon>Grimontviridae</taxon>
    </lineage>
</organism>
<reference evidence="1" key="1">
    <citation type="submission" date="2023-04" db="EMBL/GenBank/DDBJ databases">
        <title>Isolation and Characterization of Novel Plasmid-specific Phages Infecting Bacteria Carrying Diverse Conjugative Plasmids.</title>
        <authorList>
            <person name="Parra B."/>
            <person name="Cockx B."/>
            <person name="Lutz V.T."/>
            <person name="Bronsted L."/>
            <person name="Smets B.F."/>
            <person name="Dechesne A."/>
        </authorList>
    </citation>
    <scope>NUCLEOTIDE SEQUENCE</scope>
</reference>
<dbReference type="Proteomes" id="UP001223176">
    <property type="component" value="Segment"/>
</dbReference>
<name>A0AAF0RBG5_9CAUD</name>
<keyword evidence="2" id="KW-1185">Reference proteome</keyword>
<proteinExistence type="predicted"/>
<sequence>MEFLKPKQNTTPFGSLIIGECFEYDGDIYLKTDGVIGASKTLYNSVCLETGTIEPFKIADQVIKRPELVITDRSKVKG</sequence>
<accession>A0AAF0RBG5</accession>
<dbReference type="EMBL" id="OQ829281">
    <property type="protein sequence ID" value="WHS68372.1"/>
    <property type="molecule type" value="Genomic_DNA"/>
</dbReference>